<evidence type="ECO:0000256" key="4">
    <source>
        <dbReference type="ARBA" id="ARBA00004496"/>
    </source>
</evidence>
<evidence type="ECO:0000256" key="14">
    <source>
        <dbReference type="HAMAP-Rule" id="MF_00052"/>
    </source>
</evidence>
<comment type="similarity">
    <text evidence="5 14 16">Belongs to the RNase HII family.</text>
</comment>
<feature type="binding site" evidence="14 15">
    <location>
        <position position="78"/>
    </location>
    <ligand>
        <name>a divalent metal cation</name>
        <dbReference type="ChEBI" id="CHEBI:60240"/>
    </ligand>
</feature>
<evidence type="ECO:0000259" key="17">
    <source>
        <dbReference type="PROSITE" id="PS51975"/>
    </source>
</evidence>
<evidence type="ECO:0000256" key="2">
    <source>
        <dbReference type="ARBA" id="ARBA00001946"/>
    </source>
</evidence>
<evidence type="ECO:0000256" key="13">
    <source>
        <dbReference type="ARBA" id="ARBA00023211"/>
    </source>
</evidence>
<keyword evidence="12 14" id="KW-0378">Hydrolase</keyword>
<dbReference type="SUPFAM" id="SSF53098">
    <property type="entry name" value="Ribonuclease H-like"/>
    <property type="match status" value="1"/>
</dbReference>
<proteinExistence type="inferred from homology"/>
<evidence type="ECO:0000256" key="7">
    <source>
        <dbReference type="ARBA" id="ARBA00019179"/>
    </source>
</evidence>
<keyword evidence="13 14" id="KW-0464">Manganese</keyword>
<dbReference type="GO" id="GO:0004523">
    <property type="term" value="F:RNA-DNA hybrid ribonuclease activity"/>
    <property type="evidence" value="ECO:0007669"/>
    <property type="project" value="UniProtKB-EC"/>
</dbReference>
<evidence type="ECO:0000256" key="3">
    <source>
        <dbReference type="ARBA" id="ARBA00004065"/>
    </source>
</evidence>
<name>A0ABV8WZ63_9BACI</name>
<dbReference type="InterPro" id="IPR036397">
    <property type="entry name" value="RNaseH_sf"/>
</dbReference>
<dbReference type="Proteomes" id="UP001595882">
    <property type="component" value="Unassembled WGS sequence"/>
</dbReference>
<feature type="domain" description="RNase H type-2" evidence="17">
    <location>
        <begin position="72"/>
        <end position="254"/>
    </location>
</feature>
<dbReference type="PROSITE" id="PS51975">
    <property type="entry name" value="RNASE_H_2"/>
    <property type="match status" value="1"/>
</dbReference>
<keyword evidence="10 14" id="KW-0479">Metal-binding</keyword>
<feature type="binding site" evidence="14 15">
    <location>
        <position position="79"/>
    </location>
    <ligand>
        <name>a divalent metal cation</name>
        <dbReference type="ChEBI" id="CHEBI:60240"/>
    </ligand>
</feature>
<comment type="cofactor">
    <cofactor evidence="14 15">
        <name>Mn(2+)</name>
        <dbReference type="ChEBI" id="CHEBI:29035"/>
    </cofactor>
    <cofactor evidence="14 15">
        <name>Mg(2+)</name>
        <dbReference type="ChEBI" id="CHEBI:18420"/>
    </cofactor>
    <text evidence="14 15">Manganese or magnesium. Binds 1 divalent metal ion per monomer in the absence of substrate. May bind a second metal ion after substrate binding.</text>
</comment>
<evidence type="ECO:0000256" key="11">
    <source>
        <dbReference type="ARBA" id="ARBA00022759"/>
    </source>
</evidence>
<evidence type="ECO:0000256" key="5">
    <source>
        <dbReference type="ARBA" id="ARBA00007383"/>
    </source>
</evidence>
<dbReference type="InterPro" id="IPR024567">
    <property type="entry name" value="RNase_HII/HIII_dom"/>
</dbReference>
<dbReference type="NCBIfam" id="NF000595">
    <property type="entry name" value="PRK00015.1-3"/>
    <property type="match status" value="1"/>
</dbReference>
<evidence type="ECO:0000256" key="8">
    <source>
        <dbReference type="ARBA" id="ARBA00022490"/>
    </source>
</evidence>
<dbReference type="InterPro" id="IPR012337">
    <property type="entry name" value="RNaseH-like_sf"/>
</dbReference>
<keyword evidence="8 14" id="KW-0963">Cytoplasm</keyword>
<dbReference type="InterPro" id="IPR022898">
    <property type="entry name" value="RNase_HII"/>
</dbReference>
<evidence type="ECO:0000313" key="18">
    <source>
        <dbReference type="EMBL" id="MFC4404597.1"/>
    </source>
</evidence>
<evidence type="ECO:0000256" key="1">
    <source>
        <dbReference type="ARBA" id="ARBA00000077"/>
    </source>
</evidence>
<evidence type="ECO:0000256" key="15">
    <source>
        <dbReference type="PROSITE-ProRule" id="PRU01319"/>
    </source>
</evidence>
<dbReference type="Pfam" id="PF01351">
    <property type="entry name" value="RNase_HII"/>
    <property type="match status" value="1"/>
</dbReference>
<comment type="subcellular location">
    <subcellularLocation>
        <location evidence="4 14">Cytoplasm</location>
    </subcellularLocation>
</comment>
<evidence type="ECO:0000256" key="9">
    <source>
        <dbReference type="ARBA" id="ARBA00022722"/>
    </source>
</evidence>
<reference evidence="19" key="1">
    <citation type="journal article" date="2019" name="Int. J. Syst. Evol. Microbiol.">
        <title>The Global Catalogue of Microorganisms (GCM) 10K type strain sequencing project: providing services to taxonomists for standard genome sequencing and annotation.</title>
        <authorList>
            <consortium name="The Broad Institute Genomics Platform"/>
            <consortium name="The Broad Institute Genome Sequencing Center for Infectious Disease"/>
            <person name="Wu L."/>
            <person name="Ma J."/>
        </authorList>
    </citation>
    <scope>NUCLEOTIDE SEQUENCE [LARGE SCALE GENOMIC DNA]</scope>
    <source>
        <strain evidence="19">CCUG 37865</strain>
    </source>
</reference>
<dbReference type="HAMAP" id="MF_00052_B">
    <property type="entry name" value="RNase_HII_B"/>
    <property type="match status" value="1"/>
</dbReference>
<keyword evidence="9 14" id="KW-0540">Nuclease</keyword>
<organism evidence="18 19">
    <name type="scientific">Gracilibacillus xinjiangensis</name>
    <dbReference type="NCBI Taxonomy" id="1193282"/>
    <lineage>
        <taxon>Bacteria</taxon>
        <taxon>Bacillati</taxon>
        <taxon>Bacillota</taxon>
        <taxon>Bacilli</taxon>
        <taxon>Bacillales</taxon>
        <taxon>Bacillaceae</taxon>
        <taxon>Gracilibacillus</taxon>
    </lineage>
</organism>
<gene>
    <name evidence="14" type="primary">rnhB</name>
    <name evidence="18" type="ORF">ACFOY7_16135</name>
</gene>
<evidence type="ECO:0000256" key="6">
    <source>
        <dbReference type="ARBA" id="ARBA00012180"/>
    </source>
</evidence>
<dbReference type="PANTHER" id="PTHR10954">
    <property type="entry name" value="RIBONUCLEASE H2 SUBUNIT A"/>
    <property type="match status" value="1"/>
</dbReference>
<dbReference type="NCBIfam" id="NF000594">
    <property type="entry name" value="PRK00015.1-1"/>
    <property type="match status" value="1"/>
</dbReference>
<comment type="catalytic activity">
    <reaction evidence="1 14 15 16">
        <text>Endonucleolytic cleavage to 5'-phosphomonoester.</text>
        <dbReference type="EC" id="3.1.26.4"/>
    </reaction>
</comment>
<accession>A0ABV8WZ63</accession>
<dbReference type="InterPro" id="IPR001352">
    <property type="entry name" value="RNase_HII/HIII"/>
</dbReference>
<dbReference type="PANTHER" id="PTHR10954:SF18">
    <property type="entry name" value="RIBONUCLEASE HII"/>
    <property type="match status" value="1"/>
</dbReference>
<comment type="function">
    <text evidence="3 14 16">Endonuclease that specifically degrades the RNA of RNA-DNA hybrids.</text>
</comment>
<dbReference type="EC" id="3.1.26.4" evidence="6 14"/>
<evidence type="ECO:0000256" key="16">
    <source>
        <dbReference type="RuleBase" id="RU003515"/>
    </source>
</evidence>
<evidence type="ECO:0000256" key="10">
    <source>
        <dbReference type="ARBA" id="ARBA00022723"/>
    </source>
</evidence>
<evidence type="ECO:0000256" key="12">
    <source>
        <dbReference type="ARBA" id="ARBA00022801"/>
    </source>
</evidence>
<sequence>MDSSWTINQIKQYIDSNEWNEEIKTFLQKDKRKGVQKLIQNYEKQAQLKLQLKQHFLTMSRFERMQWLKGNKFVAGVDEVGRGPLAGPVVAAAVVLPADFCLLGLDDSKKLSKSTREAYYDYIIENALAYKVGIIEPAEIDQLNIYQATKKAMRFALDNIPLKLDHVLIDAVELEGLPYTSESIIKGDQKSISIAAASIIAKVTRDRMMAEYHRKYPQFQFEKNSGYGTKDHISAINQYGITNIHRRSFLKNII</sequence>
<comment type="cofactor">
    <cofactor evidence="2">
        <name>Mg(2+)</name>
        <dbReference type="ChEBI" id="CHEBI:18420"/>
    </cofactor>
</comment>
<dbReference type="Gene3D" id="3.30.420.10">
    <property type="entry name" value="Ribonuclease H-like superfamily/Ribonuclease H"/>
    <property type="match status" value="1"/>
</dbReference>
<comment type="caution">
    <text evidence="18">The sequence shown here is derived from an EMBL/GenBank/DDBJ whole genome shotgun (WGS) entry which is preliminary data.</text>
</comment>
<dbReference type="EMBL" id="JBHSDT010000008">
    <property type="protein sequence ID" value="MFC4404597.1"/>
    <property type="molecule type" value="Genomic_DNA"/>
</dbReference>
<keyword evidence="11 14" id="KW-0255">Endonuclease</keyword>
<keyword evidence="19" id="KW-1185">Reference proteome</keyword>
<feature type="binding site" evidence="14 15">
    <location>
        <position position="170"/>
    </location>
    <ligand>
        <name>a divalent metal cation</name>
        <dbReference type="ChEBI" id="CHEBI:60240"/>
    </ligand>
</feature>
<evidence type="ECO:0000313" key="19">
    <source>
        <dbReference type="Proteomes" id="UP001595882"/>
    </source>
</evidence>
<protein>
    <recommendedName>
        <fullName evidence="7 14">Ribonuclease HII</fullName>
        <shortName evidence="14">RNase HII</shortName>
        <ecNumber evidence="6 14">3.1.26.4</ecNumber>
    </recommendedName>
</protein>
<dbReference type="CDD" id="cd07182">
    <property type="entry name" value="RNase_HII_bacteria_HII_like"/>
    <property type="match status" value="1"/>
</dbReference>
<dbReference type="RefSeq" id="WP_390253407.1">
    <property type="nucleotide sequence ID" value="NZ_JBHSDT010000008.1"/>
</dbReference>